<gene>
    <name evidence="2" type="ORF">AVDCRST_MAG10-2180</name>
</gene>
<sequence>MVALFDETGTIETVPVVIGDLPSTVMTAVAVHGACAEGYEAVRDAFAANFVEPGEIGAAVAAVVGGRVVVDLWAGLADAHTGRAWQEDTAVLVYSTTKGPTALCALLLWERGLLDIDAPVADVWPEFAAAGKAGVTTRHLLTHQAGLPVFDEPISFTDCHDHDLVAARLAGQSPRWEPGTAHGYHPLTFGWLVGEVVRRVSGRTVGAMLAAEVAVPLELDLWIGLPPEREAAVARLAPGRLDMTAVTPGDPALVFLAAIMDIESLTFKAFANPPGQLDVESFNAPELHQAEWPGANGIATARALARLYGELAQDRLLSGATLDEASRAQVSGPDRVLAVDTAFGLGFSLQSAMTAHGPGGFGHEGAGGSVAFADRSQGLGFAYVMNQLTASLGADRRARRLVDALYGCL</sequence>
<dbReference type="InterPro" id="IPR052907">
    <property type="entry name" value="Beta-lactamase/esterase"/>
</dbReference>
<reference evidence="2" key="1">
    <citation type="submission" date="2020-02" db="EMBL/GenBank/DDBJ databases">
        <authorList>
            <person name="Meier V. D."/>
        </authorList>
    </citation>
    <scope>NUCLEOTIDE SEQUENCE</scope>
    <source>
        <strain evidence="2">AVDCRST_MAG10</strain>
    </source>
</reference>
<protein>
    <submittedName>
        <fullName evidence="2">Esterase</fullName>
    </submittedName>
</protein>
<evidence type="ECO:0000259" key="1">
    <source>
        <dbReference type="Pfam" id="PF00144"/>
    </source>
</evidence>
<evidence type="ECO:0000313" key="2">
    <source>
        <dbReference type="EMBL" id="CAA9249015.1"/>
    </source>
</evidence>
<feature type="domain" description="Beta-lactamase-related" evidence="1">
    <location>
        <begin position="50"/>
        <end position="402"/>
    </location>
</feature>
<proteinExistence type="predicted"/>
<dbReference type="PANTHER" id="PTHR43319">
    <property type="entry name" value="BETA-LACTAMASE-RELATED"/>
    <property type="match status" value="1"/>
</dbReference>
<dbReference type="InterPro" id="IPR001466">
    <property type="entry name" value="Beta-lactam-related"/>
</dbReference>
<dbReference type="InterPro" id="IPR012338">
    <property type="entry name" value="Beta-lactam/transpept-like"/>
</dbReference>
<name>A0A6J4IF23_9ACTN</name>
<accession>A0A6J4IF23</accession>
<dbReference type="Pfam" id="PF00144">
    <property type="entry name" value="Beta-lactamase"/>
    <property type="match status" value="1"/>
</dbReference>
<organism evidence="2">
    <name type="scientific">uncultured Acidimicrobiales bacterium</name>
    <dbReference type="NCBI Taxonomy" id="310071"/>
    <lineage>
        <taxon>Bacteria</taxon>
        <taxon>Bacillati</taxon>
        <taxon>Actinomycetota</taxon>
        <taxon>Acidimicrobiia</taxon>
        <taxon>Acidimicrobiales</taxon>
        <taxon>environmental samples</taxon>
    </lineage>
</organism>
<dbReference type="PANTHER" id="PTHR43319:SF3">
    <property type="entry name" value="BETA-LACTAMASE-RELATED DOMAIN-CONTAINING PROTEIN"/>
    <property type="match status" value="1"/>
</dbReference>
<dbReference type="EMBL" id="CADCTB010000130">
    <property type="protein sequence ID" value="CAA9249015.1"/>
    <property type="molecule type" value="Genomic_DNA"/>
</dbReference>
<dbReference type="AlphaFoldDB" id="A0A6J4IF23"/>
<dbReference type="SUPFAM" id="SSF56601">
    <property type="entry name" value="beta-lactamase/transpeptidase-like"/>
    <property type="match status" value="1"/>
</dbReference>
<dbReference type="Gene3D" id="3.40.710.10">
    <property type="entry name" value="DD-peptidase/beta-lactamase superfamily"/>
    <property type="match status" value="1"/>
</dbReference>